<organism evidence="1 2">
    <name type="scientific">Acrobeloides nanus</name>
    <dbReference type="NCBI Taxonomy" id="290746"/>
    <lineage>
        <taxon>Eukaryota</taxon>
        <taxon>Metazoa</taxon>
        <taxon>Ecdysozoa</taxon>
        <taxon>Nematoda</taxon>
        <taxon>Chromadorea</taxon>
        <taxon>Rhabditida</taxon>
        <taxon>Tylenchina</taxon>
        <taxon>Cephalobomorpha</taxon>
        <taxon>Cephaloboidea</taxon>
        <taxon>Cephalobidae</taxon>
        <taxon>Acrobeloides</taxon>
    </lineage>
</organism>
<dbReference type="Pfam" id="PF26113">
    <property type="entry name" value="GH16_XgeA"/>
    <property type="match status" value="1"/>
</dbReference>
<dbReference type="Proteomes" id="UP000887540">
    <property type="component" value="Unplaced"/>
</dbReference>
<dbReference type="InterPro" id="IPR050546">
    <property type="entry name" value="Glycosyl_Hydrlase_16"/>
</dbReference>
<protein>
    <submittedName>
        <fullName evidence="2">GH16 domain-containing protein</fullName>
    </submittedName>
</protein>
<dbReference type="GO" id="GO:0009251">
    <property type="term" value="P:glucan catabolic process"/>
    <property type="evidence" value="ECO:0007669"/>
    <property type="project" value="TreeGrafter"/>
</dbReference>
<accession>A0A914CLS4</accession>
<reference evidence="2" key="1">
    <citation type="submission" date="2022-11" db="UniProtKB">
        <authorList>
            <consortium name="WormBaseParasite"/>
        </authorList>
    </citation>
    <scope>IDENTIFICATION</scope>
</reference>
<dbReference type="PANTHER" id="PTHR10963">
    <property type="entry name" value="GLYCOSYL HYDROLASE-RELATED"/>
    <property type="match status" value="1"/>
</dbReference>
<proteinExistence type="predicted"/>
<name>A0A914CLS4_9BILA</name>
<evidence type="ECO:0000313" key="2">
    <source>
        <dbReference type="WBParaSite" id="ACRNAN_scaffold12242.g17188.t1"/>
    </source>
</evidence>
<dbReference type="AlphaFoldDB" id="A0A914CLS4"/>
<dbReference type="InterPro" id="IPR013320">
    <property type="entry name" value="ConA-like_dom_sf"/>
</dbReference>
<dbReference type="WBParaSite" id="ACRNAN_scaffold12242.g17188.t1">
    <property type="protein sequence ID" value="ACRNAN_scaffold12242.g17188.t1"/>
    <property type="gene ID" value="ACRNAN_scaffold12242.g17188"/>
</dbReference>
<evidence type="ECO:0000313" key="1">
    <source>
        <dbReference type="Proteomes" id="UP000887540"/>
    </source>
</evidence>
<sequence length="129" mass="14672">MPWDNLGTTWPAFWTYNSENNWPLDGEIDILEGIGGTMVYNVITLHTRDGCWMQNKDWIYFTGQWAPDEGGKINATNCYVNATGKAANGTYGVKFNNAGGGVFVMEWEREKFIRMWIFMRGSVPSDITL</sequence>
<dbReference type="PANTHER" id="PTHR10963:SF24">
    <property type="entry name" value="GLYCOSIDASE C21B10.07-RELATED"/>
    <property type="match status" value="1"/>
</dbReference>
<dbReference type="SUPFAM" id="SSF49899">
    <property type="entry name" value="Concanavalin A-like lectins/glucanases"/>
    <property type="match status" value="1"/>
</dbReference>
<keyword evidence="1" id="KW-1185">Reference proteome</keyword>
<dbReference type="Gene3D" id="2.60.120.200">
    <property type="match status" value="1"/>
</dbReference>